<name>A0A314XF06_PRUYE</name>
<gene>
    <name evidence="1" type="ORF">Pyn_06228</name>
</gene>
<keyword evidence="2" id="KW-1185">Reference proteome</keyword>
<protein>
    <submittedName>
        <fullName evidence="1">Uncharacterized protein</fullName>
    </submittedName>
</protein>
<comment type="caution">
    <text evidence="1">The sequence shown here is derived from an EMBL/GenBank/DDBJ whole genome shotgun (WGS) entry which is preliminary data.</text>
</comment>
<accession>A0A314XF06</accession>
<proteinExistence type="predicted"/>
<evidence type="ECO:0000313" key="2">
    <source>
        <dbReference type="Proteomes" id="UP000250321"/>
    </source>
</evidence>
<dbReference type="AlphaFoldDB" id="A0A314XF06"/>
<dbReference type="EMBL" id="PJQY01002669">
    <property type="protein sequence ID" value="PQP91742.1"/>
    <property type="molecule type" value="Genomic_DNA"/>
</dbReference>
<organism evidence="1 2">
    <name type="scientific">Prunus yedoensis var. nudiflora</name>
    <dbReference type="NCBI Taxonomy" id="2094558"/>
    <lineage>
        <taxon>Eukaryota</taxon>
        <taxon>Viridiplantae</taxon>
        <taxon>Streptophyta</taxon>
        <taxon>Embryophyta</taxon>
        <taxon>Tracheophyta</taxon>
        <taxon>Spermatophyta</taxon>
        <taxon>Magnoliopsida</taxon>
        <taxon>eudicotyledons</taxon>
        <taxon>Gunneridae</taxon>
        <taxon>Pentapetalae</taxon>
        <taxon>rosids</taxon>
        <taxon>fabids</taxon>
        <taxon>Rosales</taxon>
        <taxon>Rosaceae</taxon>
        <taxon>Amygdaloideae</taxon>
        <taxon>Amygdaleae</taxon>
        <taxon>Prunus</taxon>
    </lineage>
</organism>
<evidence type="ECO:0000313" key="1">
    <source>
        <dbReference type="EMBL" id="PQP91742.1"/>
    </source>
</evidence>
<sequence>MAQFHRLTKFANSFTPVPWLKLNEEIAVTIAQRRVKFKIDASSMKSASVCLLALVATSSALATMTRRDIVVTSAQRGVQ</sequence>
<dbReference type="Proteomes" id="UP000250321">
    <property type="component" value="Unassembled WGS sequence"/>
</dbReference>
<reference evidence="1 2" key="1">
    <citation type="submission" date="2018-02" db="EMBL/GenBank/DDBJ databases">
        <title>Draft genome of wild Prunus yedoensis var. nudiflora.</title>
        <authorList>
            <person name="Baek S."/>
            <person name="Kim J.-H."/>
            <person name="Choi K."/>
            <person name="Kim G.-B."/>
            <person name="Cho A."/>
            <person name="Jang H."/>
            <person name="Shin C.-H."/>
            <person name="Yu H.-J."/>
            <person name="Mun J.-H."/>
        </authorList>
    </citation>
    <scope>NUCLEOTIDE SEQUENCE [LARGE SCALE GENOMIC DNA]</scope>
    <source>
        <strain evidence="2">cv. Jeju island</strain>
        <tissue evidence="1">Leaf</tissue>
    </source>
</reference>